<accession>U5NDS5</accession>
<name>U5NDS5_9BURK</name>
<reference evidence="1 2" key="1">
    <citation type="journal article" date="2013" name="Genome Biol.">
        <title>Genomic analysis reveals key aspects of prokaryotic symbiosis in the phototrophic consortium "Chlorochromatium aggregatum".</title>
        <authorList>
            <person name="Liu Z."/>
            <person name="Muller J."/>
            <person name="Li T."/>
            <person name="Alvey R.M."/>
            <person name="Vogl K."/>
            <person name="Frigaard N.U."/>
            <person name="Rockwell N.C."/>
            <person name="Boyd E.S."/>
            <person name="Tomsho L.P."/>
            <person name="Schuster S.C."/>
            <person name="Henke P."/>
            <person name="Rohde M."/>
            <person name="Overmann J."/>
            <person name="Bryant D.A."/>
        </authorList>
    </citation>
    <scope>NUCLEOTIDE SEQUENCE [LARGE SCALE GENOMIC DNA]</scope>
    <source>
        <strain evidence="1">CR</strain>
    </source>
</reference>
<protein>
    <submittedName>
        <fullName evidence="1">Uncharacterized protein</fullName>
    </submittedName>
</protein>
<evidence type="ECO:0000313" key="2">
    <source>
        <dbReference type="Proteomes" id="UP000017184"/>
    </source>
</evidence>
<dbReference type="HOGENOM" id="CLU_2286380_0_0_4"/>
<dbReference type="AlphaFoldDB" id="U5NDS5"/>
<sequence length="101" mass="11114">MPFESQGLSQELCNKLDAFIQSDNMPSLYKSYSWGNDTHQNGFPDIVRLERQLQNSEKSTGITLNDAKDVAQWGGLRNQKQISGNAVVLPNNTLISPCGGS</sequence>
<evidence type="ECO:0000313" key="1">
    <source>
        <dbReference type="EMBL" id="AGX88314.1"/>
    </source>
</evidence>
<dbReference type="EMBL" id="CP004885">
    <property type="protein sequence ID" value="AGX88314.1"/>
    <property type="molecule type" value="Genomic_DNA"/>
</dbReference>
<organism evidence="1 2">
    <name type="scientific">Candidatus Symbiobacter mobilis CR</name>
    <dbReference type="NCBI Taxonomy" id="946483"/>
    <lineage>
        <taxon>Bacteria</taxon>
        <taxon>Pseudomonadati</taxon>
        <taxon>Pseudomonadota</taxon>
        <taxon>Betaproteobacteria</taxon>
        <taxon>Burkholderiales</taxon>
        <taxon>Comamonadaceae</taxon>
    </lineage>
</organism>
<keyword evidence="2" id="KW-1185">Reference proteome</keyword>
<proteinExistence type="predicted"/>
<dbReference type="KEGG" id="cbx:Cenrod_2249"/>
<dbReference type="OrthoDB" id="6989470at2"/>
<gene>
    <name evidence="1" type="ORF">Cenrod_2249</name>
</gene>
<dbReference type="RefSeq" id="WP_022775703.1">
    <property type="nucleotide sequence ID" value="NC_022576.1"/>
</dbReference>
<dbReference type="Proteomes" id="UP000017184">
    <property type="component" value="Chromosome"/>
</dbReference>